<evidence type="ECO:0000313" key="2">
    <source>
        <dbReference type="EMBL" id="MBF4272931.1"/>
    </source>
</evidence>
<proteinExistence type="predicted"/>
<sequence>MGISVLVVDSSVDPQLHQPISALVDAIKSQTEAINNLVGSNIAILDELVAQNSQLEEEQEQPNSPRSLDDYEVESESM</sequence>
<accession>A0AAW4AEB9</accession>
<dbReference type="AlphaFoldDB" id="A0AAW4AEB9"/>
<evidence type="ECO:0000256" key="1">
    <source>
        <dbReference type="SAM" id="MobiDB-lite"/>
    </source>
</evidence>
<organism evidence="2 3">
    <name type="scientific">Vibrio anguillarum</name>
    <name type="common">Listonella anguillarum</name>
    <dbReference type="NCBI Taxonomy" id="55601"/>
    <lineage>
        <taxon>Bacteria</taxon>
        <taxon>Pseudomonadati</taxon>
        <taxon>Pseudomonadota</taxon>
        <taxon>Gammaproteobacteria</taxon>
        <taxon>Vibrionales</taxon>
        <taxon>Vibrionaceae</taxon>
        <taxon>Vibrio</taxon>
    </lineage>
</organism>
<name>A0AAW4AEB9_VIBAN</name>
<feature type="region of interest" description="Disordered" evidence="1">
    <location>
        <begin position="53"/>
        <end position="78"/>
    </location>
</feature>
<comment type="caution">
    <text evidence="2">The sequence shown here is derived from an EMBL/GenBank/DDBJ whole genome shotgun (WGS) entry which is preliminary data.</text>
</comment>
<dbReference type="Proteomes" id="UP000722957">
    <property type="component" value="Unassembled WGS sequence"/>
</dbReference>
<protein>
    <submittedName>
        <fullName evidence="2">Uncharacterized protein</fullName>
    </submittedName>
</protein>
<reference evidence="2 3" key="1">
    <citation type="journal article" date="2021" name="PeerJ">
        <title>Analysis of 44 Vibrio anguillarum genomes reveals high genetic diversity.</title>
        <authorList>
            <person name="Hansen M.J."/>
            <person name="Dalsgaard I."/>
        </authorList>
    </citation>
    <scope>NUCLEOTIDE SEQUENCE [LARGE SCALE GENOMIC DNA]</scope>
    <source>
        <strain evidence="2 3">17-16730-2A</strain>
    </source>
</reference>
<evidence type="ECO:0000313" key="3">
    <source>
        <dbReference type="Proteomes" id="UP000722957"/>
    </source>
</evidence>
<gene>
    <name evidence="2" type="ORF">EAY07_12965</name>
</gene>
<dbReference type="EMBL" id="RDOM01000033">
    <property type="protein sequence ID" value="MBF4272931.1"/>
    <property type="molecule type" value="Genomic_DNA"/>
</dbReference>